<dbReference type="SUPFAM" id="SSF56112">
    <property type="entry name" value="Protein kinase-like (PK-like)"/>
    <property type="match status" value="1"/>
</dbReference>
<keyword evidence="3 9" id="KW-0853">WD repeat</keyword>
<dbReference type="PROSITE" id="PS50011">
    <property type="entry name" value="PROTEIN_KINASE_DOM"/>
    <property type="match status" value="1"/>
</dbReference>
<evidence type="ECO:0000256" key="7">
    <source>
        <dbReference type="ARBA" id="ARBA00022777"/>
    </source>
</evidence>
<proteinExistence type="predicted"/>
<dbReference type="SUPFAM" id="SSF50978">
    <property type="entry name" value="WD40 repeat-like"/>
    <property type="match status" value="1"/>
</dbReference>
<dbReference type="InterPro" id="IPR050995">
    <property type="entry name" value="WD-F-box_domain-protein"/>
</dbReference>
<name>A0A518CPP6_9PLAN</name>
<keyword evidence="2" id="KW-0723">Serine/threonine-protein kinase</keyword>
<evidence type="ECO:0000313" key="13">
    <source>
        <dbReference type="Proteomes" id="UP000317178"/>
    </source>
</evidence>
<keyword evidence="4 12" id="KW-0808">Transferase</keyword>
<dbReference type="PANTHER" id="PTHR14604:SF4">
    <property type="entry name" value="F-BOX DOMAIN-CONTAINING PROTEIN"/>
    <property type="match status" value="1"/>
</dbReference>
<feature type="transmembrane region" description="Helical" evidence="10">
    <location>
        <begin position="475"/>
        <end position="501"/>
    </location>
</feature>
<dbReference type="EMBL" id="CP036281">
    <property type="protein sequence ID" value="QDU81188.1"/>
    <property type="molecule type" value="Genomic_DNA"/>
</dbReference>
<accession>A0A518CPP6</accession>
<keyword evidence="10" id="KW-1133">Transmembrane helix</keyword>
<feature type="repeat" description="WD" evidence="9">
    <location>
        <begin position="665"/>
        <end position="703"/>
    </location>
</feature>
<dbReference type="InterPro" id="IPR000719">
    <property type="entry name" value="Prot_kinase_dom"/>
</dbReference>
<evidence type="ECO:0000313" key="12">
    <source>
        <dbReference type="EMBL" id="QDU81188.1"/>
    </source>
</evidence>
<dbReference type="KEGG" id="plon:Pla110_29270"/>
<dbReference type="InterPro" id="IPR011047">
    <property type="entry name" value="Quinoprotein_ADH-like_sf"/>
</dbReference>
<evidence type="ECO:0000256" key="1">
    <source>
        <dbReference type="ARBA" id="ARBA00012513"/>
    </source>
</evidence>
<evidence type="ECO:0000256" key="6">
    <source>
        <dbReference type="ARBA" id="ARBA00022741"/>
    </source>
</evidence>
<dbReference type="SUPFAM" id="SSF50998">
    <property type="entry name" value="Quinoprotein alcohol dehydrogenase-like"/>
    <property type="match status" value="1"/>
</dbReference>
<keyword evidence="10" id="KW-0812">Transmembrane</keyword>
<reference evidence="12 13" key="1">
    <citation type="submission" date="2019-02" db="EMBL/GenBank/DDBJ databases">
        <title>Deep-cultivation of Planctomycetes and their phenomic and genomic characterization uncovers novel biology.</title>
        <authorList>
            <person name="Wiegand S."/>
            <person name="Jogler M."/>
            <person name="Boedeker C."/>
            <person name="Pinto D."/>
            <person name="Vollmers J."/>
            <person name="Rivas-Marin E."/>
            <person name="Kohn T."/>
            <person name="Peeters S.H."/>
            <person name="Heuer A."/>
            <person name="Rast P."/>
            <person name="Oberbeckmann S."/>
            <person name="Bunk B."/>
            <person name="Jeske O."/>
            <person name="Meyerdierks A."/>
            <person name="Storesund J.E."/>
            <person name="Kallscheuer N."/>
            <person name="Luecker S."/>
            <person name="Lage O.M."/>
            <person name="Pohl T."/>
            <person name="Merkel B.J."/>
            <person name="Hornburger P."/>
            <person name="Mueller R.-W."/>
            <person name="Bruemmer F."/>
            <person name="Labrenz M."/>
            <person name="Spormann A.M."/>
            <person name="Op den Camp H."/>
            <person name="Overmann J."/>
            <person name="Amann R."/>
            <person name="Jetten M.S.M."/>
            <person name="Mascher T."/>
            <person name="Medema M.H."/>
            <person name="Devos D.P."/>
            <person name="Kaster A.-K."/>
            <person name="Ovreas L."/>
            <person name="Rohde M."/>
            <person name="Galperin M.Y."/>
            <person name="Jogler C."/>
        </authorList>
    </citation>
    <scope>NUCLEOTIDE SEQUENCE [LARGE SCALE GENOMIC DNA]</scope>
    <source>
        <strain evidence="12 13">Pla110</strain>
    </source>
</reference>
<evidence type="ECO:0000256" key="10">
    <source>
        <dbReference type="SAM" id="Phobius"/>
    </source>
</evidence>
<dbReference type="CDD" id="cd14014">
    <property type="entry name" value="STKc_PknB_like"/>
    <property type="match status" value="1"/>
</dbReference>
<keyword evidence="7 12" id="KW-0418">Kinase</keyword>
<evidence type="ECO:0000256" key="2">
    <source>
        <dbReference type="ARBA" id="ARBA00022527"/>
    </source>
</evidence>
<keyword evidence="6" id="KW-0547">Nucleotide-binding</keyword>
<dbReference type="FunFam" id="1.10.510.10:FF:000021">
    <property type="entry name" value="Serine/threonine protein kinase"/>
    <property type="match status" value="1"/>
</dbReference>
<dbReference type="RefSeq" id="WP_144996393.1">
    <property type="nucleotide sequence ID" value="NZ_CP036281.1"/>
</dbReference>
<keyword evidence="13" id="KW-1185">Reference proteome</keyword>
<feature type="repeat" description="WD" evidence="9">
    <location>
        <begin position="1098"/>
        <end position="1139"/>
    </location>
</feature>
<dbReference type="GO" id="GO:0004674">
    <property type="term" value="F:protein serine/threonine kinase activity"/>
    <property type="evidence" value="ECO:0007669"/>
    <property type="project" value="UniProtKB-KW"/>
</dbReference>
<dbReference type="InterPro" id="IPR020472">
    <property type="entry name" value="WD40_PAC1"/>
</dbReference>
<protein>
    <recommendedName>
        <fullName evidence="1">non-specific serine/threonine protein kinase</fullName>
        <ecNumber evidence="1">2.7.11.1</ecNumber>
    </recommendedName>
</protein>
<evidence type="ECO:0000256" key="4">
    <source>
        <dbReference type="ARBA" id="ARBA00022679"/>
    </source>
</evidence>
<feature type="repeat" description="WD" evidence="9">
    <location>
        <begin position="621"/>
        <end position="662"/>
    </location>
</feature>
<dbReference type="InterPro" id="IPR001680">
    <property type="entry name" value="WD40_rpt"/>
</dbReference>
<dbReference type="PROSITE" id="PS50294">
    <property type="entry name" value="WD_REPEATS_REGION"/>
    <property type="match status" value="4"/>
</dbReference>
<dbReference type="Pfam" id="PF00069">
    <property type="entry name" value="Pkinase"/>
    <property type="match status" value="1"/>
</dbReference>
<dbReference type="InterPro" id="IPR036322">
    <property type="entry name" value="WD40_repeat_dom_sf"/>
</dbReference>
<dbReference type="SMART" id="SM00220">
    <property type="entry name" value="S_TKc"/>
    <property type="match status" value="1"/>
</dbReference>
<feature type="repeat" description="WD" evidence="9">
    <location>
        <begin position="793"/>
        <end position="834"/>
    </location>
</feature>
<dbReference type="Gene3D" id="1.10.510.10">
    <property type="entry name" value="Transferase(Phosphotransferase) domain 1"/>
    <property type="match status" value="1"/>
</dbReference>
<dbReference type="InterPro" id="IPR008271">
    <property type="entry name" value="Ser/Thr_kinase_AS"/>
</dbReference>
<dbReference type="PROSITE" id="PS00678">
    <property type="entry name" value="WD_REPEATS_1"/>
    <property type="match status" value="3"/>
</dbReference>
<dbReference type="InterPro" id="IPR015943">
    <property type="entry name" value="WD40/YVTN_repeat-like_dom_sf"/>
</dbReference>
<organism evidence="12 13">
    <name type="scientific">Polystyrenella longa</name>
    <dbReference type="NCBI Taxonomy" id="2528007"/>
    <lineage>
        <taxon>Bacteria</taxon>
        <taxon>Pseudomonadati</taxon>
        <taxon>Planctomycetota</taxon>
        <taxon>Planctomycetia</taxon>
        <taxon>Planctomycetales</taxon>
        <taxon>Planctomycetaceae</taxon>
        <taxon>Polystyrenella</taxon>
    </lineage>
</organism>
<dbReference type="PANTHER" id="PTHR14604">
    <property type="entry name" value="WD40 REPEAT PF20"/>
    <property type="match status" value="1"/>
</dbReference>
<dbReference type="AlphaFoldDB" id="A0A518CPP6"/>
<keyword evidence="10" id="KW-0472">Membrane</keyword>
<evidence type="ECO:0000256" key="5">
    <source>
        <dbReference type="ARBA" id="ARBA00022737"/>
    </source>
</evidence>
<dbReference type="InterPro" id="IPR011009">
    <property type="entry name" value="Kinase-like_dom_sf"/>
</dbReference>
<dbReference type="Gene3D" id="3.30.200.20">
    <property type="entry name" value="Phosphorylase Kinase, domain 1"/>
    <property type="match status" value="1"/>
</dbReference>
<evidence type="ECO:0000259" key="11">
    <source>
        <dbReference type="PROSITE" id="PS50011"/>
    </source>
</evidence>
<dbReference type="Pfam" id="PF00400">
    <property type="entry name" value="WD40"/>
    <property type="match status" value="5"/>
</dbReference>
<dbReference type="PROSITE" id="PS00108">
    <property type="entry name" value="PROTEIN_KINASE_ST"/>
    <property type="match status" value="1"/>
</dbReference>
<dbReference type="Proteomes" id="UP000317178">
    <property type="component" value="Chromosome"/>
</dbReference>
<feature type="domain" description="Protein kinase" evidence="11">
    <location>
        <begin position="188"/>
        <end position="450"/>
    </location>
</feature>
<dbReference type="EC" id="2.7.11.1" evidence="1"/>
<dbReference type="SMART" id="SM00320">
    <property type="entry name" value="WD40"/>
    <property type="match status" value="10"/>
</dbReference>
<dbReference type="InterPro" id="IPR019775">
    <property type="entry name" value="WD40_repeat_CS"/>
</dbReference>
<gene>
    <name evidence="12" type="primary">prkC_11</name>
    <name evidence="12" type="ORF">Pla110_29270</name>
</gene>
<evidence type="ECO:0000256" key="3">
    <source>
        <dbReference type="ARBA" id="ARBA00022574"/>
    </source>
</evidence>
<keyword evidence="8" id="KW-0067">ATP-binding</keyword>
<dbReference type="GO" id="GO:0005524">
    <property type="term" value="F:ATP binding"/>
    <property type="evidence" value="ECO:0007669"/>
    <property type="project" value="UniProtKB-KW"/>
</dbReference>
<dbReference type="OrthoDB" id="500858at2"/>
<dbReference type="PROSITE" id="PS50082">
    <property type="entry name" value="WD_REPEATS_2"/>
    <property type="match status" value="5"/>
</dbReference>
<evidence type="ECO:0000256" key="8">
    <source>
        <dbReference type="ARBA" id="ARBA00022840"/>
    </source>
</evidence>
<keyword evidence="5" id="KW-0677">Repeat</keyword>
<dbReference type="Gene3D" id="2.130.10.10">
    <property type="entry name" value="YVTN repeat-like/Quinoprotein amine dehydrogenase"/>
    <property type="match status" value="3"/>
</dbReference>
<sequence>MDEQLDEFESAWRSGAAPPNLVDYLPDKGSNEFRVVLSELIKIDIDYRWRVTSPNNNITNIRTTEDVACPRLEHYFSAFPELGEISKCPHELIAHEYRVRKWVGDAPVAEEYMERFSISQVAFSELIGPEEQRVSDPVGTKIVEMDPETTVLQANPTVSPNSKYSTGGIDFKNQTSGDVSQPVVLADYEILKEIARGGMGVVYKAKQRKANRLVALKMILSGNLAGQEEIDRFKAEAEAAANLDHPNIVPIYDVGEANGYHYFSMAFVDGPSLSDVIREQPMEPLLASKLMVQVAEALEYAHQNNIIHRDLKPANIMLDADGSPRVTDFGLAKRIEGDSNLTATGQIMGTPSYMPPEQALGNINEITPASDVYSMGAIFYHLLTGRVPFRAASMIETLDQVVKQEPASVRSLNPAIDLDLDTIILKTLRKKTADRYSSAKDFGEDIQRYLEHRPIKARRTSTLGRVWRWSKRNRLAASFLAAVLFAIISTITMTSYASIVYREMASAEKKLRTEMSENLYLSEMNLADDVLERSELQEATSDTLMRWSPKNPYYFKKVSDSTIDWREWEWFFLLGVVDRYRIAIPGRCLSVDINKNSLLGFGFDKNFAAIKFRQEKGGVTWAAHEAYTSVVKFSPDEKVIATGGVDGKVGIWDIQSRRNLQNLLHDAAVGSISFNDTGNLLVTHAEDAIIRIWNWETGTILETINENVSKNPACSVSPNGKLIAVGSRIDDSFPVNIWNIETGNLVSTLFDNAHSQPVQSISWSPHGQELVSGSSDSTVRVWNVQNQKLKHLLKQHHQPVYAVAWSGDGKTIASAGDDMELILSDAMTGEQTAVYGHRGGEAESVKSIAWGPNSKKLVAAIKSGKLDIIDFEKSRPIRSIALKPMVVQTNVATLSWLPDHNQLGITYGDNGTIWKSDTNTKEKQKETQLCWSHNNELAASIHEGKLLIRKSGEIVSHSDLDQIPRRLLWNPSSNLLAIQFRQSVQIWREQSKDSPTEFVKFDPEINGELDAISWNSDGTRLVIGSSKGDLQVYRIDNGEREAFFLLGRKGHQVVRVRTIAWKPNSTLFAIGTSHNYLFLFDYNIFPRQQGGKIEDAGIYAHDSHVNAISWSPNGKRLASASADRTVRIWNFDTDRLSGISNKRTLTLPHASEVRDVLWHEDGHQLASLTDRGIVTIFDARPGYQKNEYMTKNPGTVNWSKPGY</sequence>
<evidence type="ECO:0000256" key="9">
    <source>
        <dbReference type="PROSITE-ProRule" id="PRU00221"/>
    </source>
</evidence>
<feature type="repeat" description="WD" evidence="9">
    <location>
        <begin position="751"/>
        <end position="792"/>
    </location>
</feature>
<dbReference type="PRINTS" id="PR00320">
    <property type="entry name" value="GPROTEINBRPT"/>
</dbReference>
<dbReference type="CDD" id="cd00200">
    <property type="entry name" value="WD40"/>
    <property type="match status" value="1"/>
</dbReference>